<evidence type="ECO:0008006" key="3">
    <source>
        <dbReference type="Google" id="ProtNLM"/>
    </source>
</evidence>
<evidence type="ECO:0000313" key="1">
    <source>
        <dbReference type="EMBL" id="CAG9934263.1"/>
    </source>
</evidence>
<accession>A0ABN8AUJ4</accession>
<keyword evidence="2" id="KW-1185">Reference proteome</keyword>
<organism evidence="1 2">
    <name type="scientific">Candidatus Nitrotoga arctica</name>
    <dbReference type="NCBI Taxonomy" id="453162"/>
    <lineage>
        <taxon>Bacteria</taxon>
        <taxon>Pseudomonadati</taxon>
        <taxon>Pseudomonadota</taxon>
        <taxon>Betaproteobacteria</taxon>
        <taxon>Nitrosomonadales</taxon>
        <taxon>Gallionellaceae</taxon>
        <taxon>Candidatus Nitrotoga</taxon>
    </lineage>
</organism>
<dbReference type="EMBL" id="OU912926">
    <property type="protein sequence ID" value="CAG9934263.1"/>
    <property type="molecule type" value="Genomic_DNA"/>
</dbReference>
<reference evidence="1 2" key="1">
    <citation type="submission" date="2021-10" db="EMBL/GenBank/DDBJ databases">
        <authorList>
            <person name="Koch H."/>
        </authorList>
    </citation>
    <scope>NUCLEOTIDE SEQUENCE [LARGE SCALE GENOMIC DNA]</scope>
    <source>
        <strain evidence="1">6680</strain>
    </source>
</reference>
<dbReference type="Gene3D" id="1.10.1660.10">
    <property type="match status" value="1"/>
</dbReference>
<proteinExistence type="predicted"/>
<dbReference type="Pfam" id="PF13591">
    <property type="entry name" value="MerR_2"/>
    <property type="match status" value="1"/>
</dbReference>
<dbReference type="Proteomes" id="UP000839052">
    <property type="component" value="Chromosome"/>
</dbReference>
<sequence>MKIELTEVLWIDQYQKLSLADLSKMSGLSEVELSELVDCGAIVPVNTDSAEWIFDAGCLVVAKTACRLRNDFELDTQGLSVALTLITRIHNLETQLHDLRTQLPGRIFSTS</sequence>
<evidence type="ECO:0000313" key="2">
    <source>
        <dbReference type="Proteomes" id="UP000839052"/>
    </source>
</evidence>
<dbReference type="RefSeq" id="WP_239797920.1">
    <property type="nucleotide sequence ID" value="NZ_OU912926.1"/>
</dbReference>
<gene>
    <name evidence="1" type="ORF">NTG6680_3014</name>
</gene>
<protein>
    <recommendedName>
        <fullName evidence="3">Chaperone modulatory protein CbpM</fullName>
    </recommendedName>
</protein>
<name>A0ABN8AUJ4_9PROT</name>